<dbReference type="GO" id="GO:0005524">
    <property type="term" value="F:ATP binding"/>
    <property type="evidence" value="ECO:0007669"/>
    <property type="project" value="UniProtKB-KW"/>
</dbReference>
<dbReference type="Pfam" id="PF06414">
    <property type="entry name" value="Zeta_toxin"/>
    <property type="match status" value="1"/>
</dbReference>
<evidence type="ECO:0000256" key="1">
    <source>
        <dbReference type="ARBA" id="ARBA00022741"/>
    </source>
</evidence>
<dbReference type="AlphaFoldDB" id="A0A6C0JVQ5"/>
<organism evidence="4">
    <name type="scientific">viral metagenome</name>
    <dbReference type="NCBI Taxonomy" id="1070528"/>
    <lineage>
        <taxon>unclassified sequences</taxon>
        <taxon>metagenomes</taxon>
        <taxon>organismal metagenomes</taxon>
    </lineage>
</organism>
<dbReference type="Gene3D" id="3.40.50.300">
    <property type="entry name" value="P-loop containing nucleotide triphosphate hydrolases"/>
    <property type="match status" value="1"/>
</dbReference>
<evidence type="ECO:0000259" key="3">
    <source>
        <dbReference type="Pfam" id="PF06414"/>
    </source>
</evidence>
<evidence type="ECO:0000256" key="2">
    <source>
        <dbReference type="ARBA" id="ARBA00022840"/>
    </source>
</evidence>
<sequence length="449" mass="51446">MEKFNTFCNKKYTNLSEEFEKFLVEGVYDKAIFKAVFLQGPPGSGKDYVLDKALSGHGLTEINSDKAFEYLLDKEGLSQKMPESEKEKRGFIRLKAKNTTDLQHHLALHGRNGLIINGTGDTLEKIKTIKDILEKRGYETMMLSVNVSDDISKQRNIERGERGGRTIPENIRREKFDNIQKSKPEIKKLFGDNYMEYDNSVDFRFEAPEIVDKKKDELMTIFKKTKKFVEAPLRTPESEKWISKELTKKNTLPIKTNQSNNNTDAKRLGLDYYGFGRYGKNHKVTHKEMNGKLIPVQISENKVEYHKDRDNKIKKYKVRRFAAKDAHQMDGEVVVVDGKEYVIKKKKIKESFASDTDANDIFLSSDEIEVIDYMNINENINALFESIDLGIEPGMALNSYAKEKINKNGKITVTELTGDESTATISSKKEDELRKTGIALSSFRAKNII</sequence>
<dbReference type="InterPro" id="IPR010488">
    <property type="entry name" value="Zeta_toxin_domain"/>
</dbReference>
<accession>A0A6C0JVQ5</accession>
<reference evidence="4" key="1">
    <citation type="journal article" date="2020" name="Nature">
        <title>Giant virus diversity and host interactions through global metagenomics.</title>
        <authorList>
            <person name="Schulz F."/>
            <person name="Roux S."/>
            <person name="Paez-Espino D."/>
            <person name="Jungbluth S."/>
            <person name="Walsh D.A."/>
            <person name="Denef V.J."/>
            <person name="McMahon K.D."/>
            <person name="Konstantinidis K.T."/>
            <person name="Eloe-Fadrosh E.A."/>
            <person name="Kyrpides N.C."/>
            <person name="Woyke T."/>
        </authorList>
    </citation>
    <scope>NUCLEOTIDE SEQUENCE</scope>
    <source>
        <strain evidence="4">GVMAG-S-1064190-84</strain>
    </source>
</reference>
<dbReference type="InterPro" id="IPR027417">
    <property type="entry name" value="P-loop_NTPase"/>
</dbReference>
<dbReference type="EMBL" id="MN740699">
    <property type="protein sequence ID" value="QHU08896.1"/>
    <property type="molecule type" value="Genomic_DNA"/>
</dbReference>
<keyword evidence="1" id="KW-0547">Nucleotide-binding</keyword>
<proteinExistence type="predicted"/>
<dbReference type="GO" id="GO:0016301">
    <property type="term" value="F:kinase activity"/>
    <property type="evidence" value="ECO:0007669"/>
    <property type="project" value="InterPro"/>
</dbReference>
<dbReference type="SUPFAM" id="SSF52540">
    <property type="entry name" value="P-loop containing nucleoside triphosphate hydrolases"/>
    <property type="match status" value="1"/>
</dbReference>
<name>A0A6C0JVQ5_9ZZZZ</name>
<evidence type="ECO:0000313" key="4">
    <source>
        <dbReference type="EMBL" id="QHU08896.1"/>
    </source>
</evidence>
<feature type="domain" description="Zeta toxin" evidence="3">
    <location>
        <begin position="34"/>
        <end position="189"/>
    </location>
</feature>
<protein>
    <recommendedName>
        <fullName evidence="3">Zeta toxin domain-containing protein</fullName>
    </recommendedName>
</protein>
<keyword evidence="2" id="KW-0067">ATP-binding</keyword>